<evidence type="ECO:0000313" key="2">
    <source>
        <dbReference type="Proteomes" id="UP000255541"/>
    </source>
</evidence>
<evidence type="ECO:0000313" key="1">
    <source>
        <dbReference type="EMBL" id="RDS88053.1"/>
    </source>
</evidence>
<dbReference type="AlphaFoldDB" id="A0A7Z6QKT4"/>
<organism evidence="1 2">
    <name type="scientific">Pseudomonas fluorescens</name>
    <dbReference type="NCBI Taxonomy" id="294"/>
    <lineage>
        <taxon>Bacteria</taxon>
        <taxon>Pseudomonadati</taxon>
        <taxon>Pseudomonadota</taxon>
        <taxon>Gammaproteobacteria</taxon>
        <taxon>Pseudomonadales</taxon>
        <taxon>Pseudomonadaceae</taxon>
        <taxon>Pseudomonas</taxon>
    </lineage>
</organism>
<sequence>MQHVLDRSLYPISKSVMLPADLLQRPSGHCTEYSTVFTQIQATQCGRGLARVQTGDIVYISNRGHGLQANTHDQEVTDHAL</sequence>
<name>A0A7Z6QKT4_PSEFL</name>
<comment type="caution">
    <text evidence="1">The sequence shown here is derived from an EMBL/GenBank/DDBJ whole genome shotgun (WGS) entry which is preliminary data.</text>
</comment>
<proteinExistence type="predicted"/>
<protein>
    <submittedName>
        <fullName evidence="1">Uncharacterized protein</fullName>
    </submittedName>
</protein>
<reference evidence="1 2" key="1">
    <citation type="submission" date="2018-07" db="EMBL/GenBank/DDBJ databases">
        <title>Draft Genome Sequence of Pseudomonas fluorescens AHK-1 associated with canker disease of kiwifruit.</title>
        <authorList>
            <person name="Wu Z."/>
        </authorList>
    </citation>
    <scope>NUCLEOTIDE SEQUENCE [LARGE SCALE GENOMIC DNA]</scope>
    <source>
        <strain evidence="1 2">AHK-1</strain>
    </source>
</reference>
<gene>
    <name evidence="1" type="ORF">DL347_26220</name>
</gene>
<dbReference type="Proteomes" id="UP000255541">
    <property type="component" value="Unassembled WGS sequence"/>
</dbReference>
<dbReference type="EMBL" id="QRBA01000018">
    <property type="protein sequence ID" value="RDS88053.1"/>
    <property type="molecule type" value="Genomic_DNA"/>
</dbReference>
<feature type="non-terminal residue" evidence="1">
    <location>
        <position position="81"/>
    </location>
</feature>
<accession>A0A7Z6QKT4</accession>